<dbReference type="InterPro" id="IPR029063">
    <property type="entry name" value="SAM-dependent_MTases_sf"/>
</dbReference>
<evidence type="ECO:0000313" key="7">
    <source>
        <dbReference type="Proteomes" id="UP000799537"/>
    </source>
</evidence>
<dbReference type="PANTHER" id="PTHR14614">
    <property type="entry name" value="HEPATOCELLULAR CARCINOMA-ASSOCIATED ANTIGEN"/>
    <property type="match status" value="1"/>
</dbReference>
<proteinExistence type="inferred from homology"/>
<dbReference type="SUPFAM" id="SSF53335">
    <property type="entry name" value="S-adenosyl-L-methionine-dependent methyltransferases"/>
    <property type="match status" value="1"/>
</dbReference>
<keyword evidence="7" id="KW-1185">Reference proteome</keyword>
<evidence type="ECO:0000256" key="4">
    <source>
        <dbReference type="ARBA" id="ARBA00022691"/>
    </source>
</evidence>
<dbReference type="PANTHER" id="PTHR14614:SF10">
    <property type="entry name" value="PROTEIN N-TERMINAL AND LYSINE N-METHYLTRANSFERASE EFM7"/>
    <property type="match status" value="1"/>
</dbReference>
<feature type="binding site" evidence="5">
    <location>
        <position position="164"/>
    </location>
    <ligand>
        <name>S-adenosyl-L-methionine</name>
        <dbReference type="ChEBI" id="CHEBI:59789"/>
    </ligand>
</feature>
<keyword evidence="3 5" id="KW-0808">Transferase</keyword>
<comment type="function">
    <text evidence="5">S-adenosyl-L-methionine-dependent protein methyltransferase that trimethylates the N-terminal glycine 'Gly-2' of elongation factor 1-alpha, before also catalyzing the mono- and dimethylation of 'Lys-3'.</text>
</comment>
<feature type="binding site" evidence="5">
    <location>
        <position position="138"/>
    </location>
    <ligand>
        <name>S-adenosyl-L-methionine</name>
        <dbReference type="ChEBI" id="CHEBI:59789"/>
    </ligand>
</feature>
<dbReference type="InterPro" id="IPR025784">
    <property type="entry name" value="EFM7"/>
</dbReference>
<organism evidence="6 7">
    <name type="scientific">Zasmidium cellare ATCC 36951</name>
    <dbReference type="NCBI Taxonomy" id="1080233"/>
    <lineage>
        <taxon>Eukaryota</taxon>
        <taxon>Fungi</taxon>
        <taxon>Dikarya</taxon>
        <taxon>Ascomycota</taxon>
        <taxon>Pezizomycotina</taxon>
        <taxon>Dothideomycetes</taxon>
        <taxon>Dothideomycetidae</taxon>
        <taxon>Mycosphaerellales</taxon>
        <taxon>Mycosphaerellaceae</taxon>
        <taxon>Zasmidium</taxon>
    </lineage>
</organism>
<evidence type="ECO:0000256" key="5">
    <source>
        <dbReference type="HAMAP-Rule" id="MF_03223"/>
    </source>
</evidence>
<dbReference type="HAMAP" id="MF_03223">
    <property type="entry name" value="Methyltr_EFM7"/>
    <property type="match status" value="1"/>
</dbReference>
<dbReference type="PROSITE" id="PS51560">
    <property type="entry name" value="SAM_MT_NNT1"/>
    <property type="match status" value="1"/>
</dbReference>
<name>A0A6A6CRW5_ZASCE</name>
<feature type="binding site" evidence="5">
    <location>
        <position position="105"/>
    </location>
    <ligand>
        <name>S-adenosyl-L-methionine</name>
        <dbReference type="ChEBI" id="CHEBI:59789"/>
    </ligand>
</feature>
<dbReference type="EC" id="2.1.1.-" evidence="5"/>
<evidence type="ECO:0000256" key="2">
    <source>
        <dbReference type="ARBA" id="ARBA00022603"/>
    </source>
</evidence>
<evidence type="ECO:0000256" key="3">
    <source>
        <dbReference type="ARBA" id="ARBA00022679"/>
    </source>
</evidence>
<feature type="binding site" evidence="5">
    <location>
        <position position="56"/>
    </location>
    <ligand>
        <name>S-adenosyl-L-methionine</name>
        <dbReference type="ChEBI" id="CHEBI:59789"/>
    </ligand>
</feature>
<dbReference type="InterPro" id="IPR019410">
    <property type="entry name" value="Methyltransf_16"/>
</dbReference>
<dbReference type="Gene3D" id="3.40.50.150">
    <property type="entry name" value="Vaccinia Virus protein VP39"/>
    <property type="match status" value="1"/>
</dbReference>
<keyword evidence="2 5" id="KW-0489">Methyltransferase</keyword>
<dbReference type="GO" id="GO:0005737">
    <property type="term" value="C:cytoplasm"/>
    <property type="evidence" value="ECO:0007669"/>
    <property type="project" value="UniProtKB-SubCell"/>
</dbReference>
<comment type="similarity">
    <text evidence="5">Belongs to the class I-like SAM-binding methyltransferase superfamily. EFM7 family.</text>
</comment>
<sequence>MSKSSNAGGIGDLFQEPEGYFQKEKEPTQVQHRTLDGQTLTLHLVGQNPLWGHLLWQAGRIISDYLEEHKQSLIHGKTVLELGAGAGLPSLITAINGAKQVIVTDYPDAELIENLRLNIKDCSLLPQPVNIHAEGYLWGADPSSLRAYLPPADKEAGFDLLILADLLFNHSEHSKLLLSIQRTLKKDADSQALVFFTPYRPWLLEKDLAFFDLARDGGFQVEKILETVMDKVMFEEDRGDELLRRTVFGYRLRLVEDSLSFS</sequence>
<dbReference type="GO" id="GO:0016279">
    <property type="term" value="F:protein-lysine N-methyltransferase activity"/>
    <property type="evidence" value="ECO:0007669"/>
    <property type="project" value="UniProtKB-UniRule"/>
</dbReference>
<dbReference type="EMBL" id="ML993587">
    <property type="protein sequence ID" value="KAF2169894.1"/>
    <property type="molecule type" value="Genomic_DNA"/>
</dbReference>
<dbReference type="Pfam" id="PF10294">
    <property type="entry name" value="Methyltransf_16"/>
    <property type="match status" value="1"/>
</dbReference>
<dbReference type="Proteomes" id="UP000799537">
    <property type="component" value="Unassembled WGS sequence"/>
</dbReference>
<accession>A0A6A6CRW5</accession>
<reference evidence="6" key="1">
    <citation type="journal article" date="2020" name="Stud. Mycol.">
        <title>101 Dothideomycetes genomes: a test case for predicting lifestyles and emergence of pathogens.</title>
        <authorList>
            <person name="Haridas S."/>
            <person name="Albert R."/>
            <person name="Binder M."/>
            <person name="Bloem J."/>
            <person name="Labutti K."/>
            <person name="Salamov A."/>
            <person name="Andreopoulos B."/>
            <person name="Baker S."/>
            <person name="Barry K."/>
            <person name="Bills G."/>
            <person name="Bluhm B."/>
            <person name="Cannon C."/>
            <person name="Castanera R."/>
            <person name="Culley D."/>
            <person name="Daum C."/>
            <person name="Ezra D."/>
            <person name="Gonzalez J."/>
            <person name="Henrissat B."/>
            <person name="Kuo A."/>
            <person name="Liang C."/>
            <person name="Lipzen A."/>
            <person name="Lutzoni F."/>
            <person name="Magnuson J."/>
            <person name="Mondo S."/>
            <person name="Nolan M."/>
            <person name="Ohm R."/>
            <person name="Pangilinan J."/>
            <person name="Park H.-J."/>
            <person name="Ramirez L."/>
            <person name="Alfaro M."/>
            <person name="Sun H."/>
            <person name="Tritt A."/>
            <person name="Yoshinaga Y."/>
            <person name="Zwiers L.-H."/>
            <person name="Turgeon B."/>
            <person name="Goodwin S."/>
            <person name="Spatafora J."/>
            <person name="Crous P."/>
            <person name="Grigoriev I."/>
        </authorList>
    </citation>
    <scope>NUCLEOTIDE SEQUENCE</scope>
    <source>
        <strain evidence="6">ATCC 36951</strain>
    </source>
</reference>
<comment type="subcellular location">
    <subcellularLocation>
        <location evidence="5">Cytoplasm</location>
    </subcellularLocation>
</comment>
<protein>
    <recommendedName>
        <fullName evidence="5">Protein N-terminal and lysine N-methyltransferase EFM7</fullName>
        <ecNumber evidence="5">2.1.1.-</ecNumber>
    </recommendedName>
    <alternativeName>
        <fullName evidence="5">Elongation factor methyltransferase 7</fullName>
    </alternativeName>
</protein>
<feature type="binding site" evidence="5">
    <location>
        <begin position="83"/>
        <end position="85"/>
    </location>
    <ligand>
        <name>S-adenosyl-L-methionine</name>
        <dbReference type="ChEBI" id="CHEBI:59789"/>
    </ligand>
</feature>
<gene>
    <name evidence="5" type="primary">EFM7</name>
    <name evidence="6" type="ORF">M409DRAFT_64869</name>
</gene>
<evidence type="ECO:0000313" key="6">
    <source>
        <dbReference type="EMBL" id="KAF2169894.1"/>
    </source>
</evidence>
<dbReference type="AlphaFoldDB" id="A0A6A6CRW5"/>
<keyword evidence="1 5" id="KW-0963">Cytoplasm</keyword>
<dbReference type="OrthoDB" id="46564at2759"/>
<dbReference type="GO" id="GO:0071885">
    <property type="term" value="F:N-terminal protein N-methyltransferase activity"/>
    <property type="evidence" value="ECO:0007669"/>
    <property type="project" value="UniProtKB-UniRule"/>
</dbReference>
<keyword evidence="4 5" id="KW-0949">S-adenosyl-L-methionine</keyword>
<dbReference type="GO" id="GO:0032259">
    <property type="term" value="P:methylation"/>
    <property type="evidence" value="ECO:0007669"/>
    <property type="project" value="UniProtKB-KW"/>
</dbReference>
<evidence type="ECO:0000256" key="1">
    <source>
        <dbReference type="ARBA" id="ARBA00022490"/>
    </source>
</evidence>
<dbReference type="CDD" id="cd02440">
    <property type="entry name" value="AdoMet_MTases"/>
    <property type="match status" value="1"/>
</dbReference>